<dbReference type="GO" id="GO:0022857">
    <property type="term" value="F:transmembrane transporter activity"/>
    <property type="evidence" value="ECO:0007669"/>
    <property type="project" value="InterPro"/>
</dbReference>
<feature type="transmembrane region" description="Helical" evidence="4">
    <location>
        <begin position="204"/>
        <end position="223"/>
    </location>
</feature>
<evidence type="ECO:0000313" key="8">
    <source>
        <dbReference type="Proteomes" id="UP000321317"/>
    </source>
</evidence>
<keyword evidence="2 4" id="KW-1133">Transmembrane helix</keyword>
<protein>
    <submittedName>
        <fullName evidence="5">MFS transporter</fullName>
    </submittedName>
</protein>
<dbReference type="Gene3D" id="1.20.1250.20">
    <property type="entry name" value="MFS general substrate transporter like domains"/>
    <property type="match status" value="1"/>
</dbReference>
<dbReference type="PANTHER" id="PTHR23523">
    <property type="match status" value="1"/>
</dbReference>
<dbReference type="InterPro" id="IPR036259">
    <property type="entry name" value="MFS_trans_sf"/>
</dbReference>
<keyword evidence="1 4" id="KW-0812">Transmembrane</keyword>
<feature type="transmembrane region" description="Helical" evidence="4">
    <location>
        <begin position="235"/>
        <end position="257"/>
    </location>
</feature>
<dbReference type="Pfam" id="PF07690">
    <property type="entry name" value="MFS_1"/>
    <property type="match status" value="1"/>
</dbReference>
<feature type="transmembrane region" description="Helical" evidence="4">
    <location>
        <begin position="359"/>
        <end position="379"/>
    </location>
</feature>
<feature type="transmembrane region" description="Helical" evidence="4">
    <location>
        <begin position="95"/>
        <end position="116"/>
    </location>
</feature>
<feature type="transmembrane region" description="Helical" evidence="4">
    <location>
        <begin position="293"/>
        <end position="316"/>
    </location>
</feature>
<dbReference type="SUPFAM" id="SSF103473">
    <property type="entry name" value="MFS general substrate transporter"/>
    <property type="match status" value="1"/>
</dbReference>
<dbReference type="Proteomes" id="UP000306813">
    <property type="component" value="Unassembled WGS sequence"/>
</dbReference>
<feature type="transmembrane region" description="Helical" evidence="4">
    <location>
        <begin position="71"/>
        <end position="89"/>
    </location>
</feature>
<evidence type="ECO:0000256" key="3">
    <source>
        <dbReference type="ARBA" id="ARBA00023136"/>
    </source>
</evidence>
<keyword evidence="3 4" id="KW-0472">Membrane</keyword>
<evidence type="ECO:0000313" key="6">
    <source>
        <dbReference type="EMBL" id="TXK53819.1"/>
    </source>
</evidence>
<gene>
    <name evidence="5" type="ORF">FDW42_07670</name>
    <name evidence="6" type="ORF">FVD16_09720</name>
</gene>
<evidence type="ECO:0000313" key="7">
    <source>
        <dbReference type="Proteomes" id="UP000306813"/>
    </source>
</evidence>
<reference evidence="5 7" key="1">
    <citation type="submission" date="2019-05" db="EMBL/GenBank/DDBJ databases">
        <title>Draft genomes of eight strains of Campylobacter helveticus isolated from cats and a dog in New Zealand.</title>
        <authorList>
            <person name="Bojanic K."/>
            <person name="Midwinter A.C."/>
            <person name="Biggs P.J."/>
            <person name="Acke E."/>
            <person name="Cornelius A.J."/>
            <person name="Marshall J.C."/>
        </authorList>
    </citation>
    <scope>NUCLEOTIDE SEQUENCE [LARGE SCALE GENOMIC DNA]</scope>
    <source>
        <strain evidence="5 7">ACP123b</strain>
    </source>
</reference>
<evidence type="ECO:0000256" key="4">
    <source>
        <dbReference type="SAM" id="Phobius"/>
    </source>
</evidence>
<evidence type="ECO:0000256" key="2">
    <source>
        <dbReference type="ARBA" id="ARBA00022989"/>
    </source>
</evidence>
<proteinExistence type="predicted"/>
<feature type="transmembrane region" description="Helical" evidence="4">
    <location>
        <begin position="128"/>
        <end position="147"/>
    </location>
</feature>
<feature type="transmembrane region" description="Helical" evidence="4">
    <location>
        <begin position="328"/>
        <end position="347"/>
    </location>
</feature>
<dbReference type="EMBL" id="VRMA01000081">
    <property type="protein sequence ID" value="TXK53819.1"/>
    <property type="molecule type" value="Genomic_DNA"/>
</dbReference>
<feature type="transmembrane region" description="Helical" evidence="4">
    <location>
        <begin position="269"/>
        <end position="287"/>
    </location>
</feature>
<dbReference type="InterPro" id="IPR011701">
    <property type="entry name" value="MFS"/>
</dbReference>
<dbReference type="PANTHER" id="PTHR23523:SF2">
    <property type="entry name" value="2-NITROIMIDAZOLE TRANSPORTER"/>
    <property type="match status" value="1"/>
</dbReference>
<dbReference type="EMBL" id="VDBS01000058">
    <property type="protein sequence ID" value="TNB56271.1"/>
    <property type="molecule type" value="Genomic_DNA"/>
</dbReference>
<organism evidence="5 7">
    <name type="scientific">Campylobacter helveticus</name>
    <dbReference type="NCBI Taxonomy" id="28898"/>
    <lineage>
        <taxon>Bacteria</taxon>
        <taxon>Pseudomonadati</taxon>
        <taxon>Campylobacterota</taxon>
        <taxon>Epsilonproteobacteria</taxon>
        <taxon>Campylobacterales</taxon>
        <taxon>Campylobacteraceae</taxon>
        <taxon>Campylobacter</taxon>
    </lineage>
</organism>
<dbReference type="AlphaFoldDB" id="A0AAX2UJA9"/>
<keyword evidence="8" id="KW-1185">Reference proteome</keyword>
<evidence type="ECO:0000313" key="5">
    <source>
        <dbReference type="EMBL" id="TNB56271.1"/>
    </source>
</evidence>
<feature type="transmembrane region" description="Helical" evidence="4">
    <location>
        <begin position="5"/>
        <end position="24"/>
    </location>
</feature>
<reference evidence="6 8" key="2">
    <citation type="submission" date="2019-08" db="EMBL/GenBank/DDBJ databases">
        <title>Rapid identification of Enteric Bacteria from Whole Genome Sequences (WGS) using Average Nucleotide Identity (ANI).</title>
        <authorList>
            <person name="Lane C."/>
        </authorList>
    </citation>
    <scope>NUCLEOTIDE SEQUENCE [LARGE SCALE GENOMIC DNA]</scope>
    <source>
        <strain evidence="6 8">D4984</strain>
    </source>
</reference>
<feature type="transmembrane region" description="Helical" evidence="4">
    <location>
        <begin position="159"/>
        <end position="176"/>
    </location>
</feature>
<evidence type="ECO:0000256" key="1">
    <source>
        <dbReference type="ARBA" id="ARBA00022692"/>
    </source>
</evidence>
<name>A0AAX2UJA9_9BACT</name>
<accession>A0AAX2UJA9</accession>
<dbReference type="InterPro" id="IPR052524">
    <property type="entry name" value="MFS_Cyanate_Porter"/>
</dbReference>
<sequence>MQKKIFWLNFFIVVIIAFNLRAPITSMGPMIDVIADFYTLNSTLAGALTALPLVAFGTISFIVGYFSPLRAIIGALFLIVLGELIRSYAGISGLFGGMFLLGCGIAFANVLLPSFIKEKFPNKISSLMGIYSLVLSISSIFGIAFATPLLKFFAVPEAMAFWAIFALIALVAYYPQMKNGRIKRKKSKNTLKIKLYAHKTTWKITLFMGTQSFLAYALFFWYVQFIVEKGFDKDFATNAVLLAQLVALPISLFGPLLLGKLPLRLHTPYVASLCALYVIAFFILYAFDSAFMVLLSAFLIGIPWGGVFGIALLFIAQKSQNAKIATKLSAFAQGCGYLIAAQAPWIIGLLHDIFHTFSWGILLLVFVGIGVNIFGYLAYKAEKIAP</sequence>
<dbReference type="Proteomes" id="UP000321317">
    <property type="component" value="Unassembled WGS sequence"/>
</dbReference>
<feature type="transmembrane region" description="Helical" evidence="4">
    <location>
        <begin position="44"/>
        <end position="64"/>
    </location>
</feature>
<comment type="caution">
    <text evidence="5">The sequence shown here is derived from an EMBL/GenBank/DDBJ whole genome shotgun (WGS) entry which is preliminary data.</text>
</comment>